<dbReference type="AlphaFoldDB" id="A0A812WAE4"/>
<name>A0A812WAE4_9DINO</name>
<dbReference type="Proteomes" id="UP000601435">
    <property type="component" value="Unassembled WGS sequence"/>
</dbReference>
<sequence>MQECIEKLGLLYDDLAGIQAEVAANDIVNRAKASAKDGDVLCVTGKSVAAVSAGNEERGLYKALLETKLLVDIPWSYVNIGEGCLSEHPCFKPKDLIHALAELGKFDTVIGTPVDTSAAVLSDFWENFAKEFDHPVNAEIQSGKLNPAVLVPINIHGDGGRTFKKSEIMILQFQSALGGGSRLSGQKRKLPSGAEEAGFNLSGHSLATRYLMSTLTKKYYSEDPTPLLQLLGCVSEWLGDLYDNGYEYRGQVWRFVPLGMKGDLVFQAKAAGLERSFSRVRKRKLTANSKPLAGCCPWCLAGTADVSFECFDKDAPWMQTTGARNPAPWTTTPTTIPVANDQPSFLKPDLFHILQMGIYKEFAASGLCLVLPLFGGSSQDENMTAMNQKLMQYVKESKAQLHMPKLTLDLIGARTPNAYASGGWSKGQDSVILMGFLEWLLGALVLK</sequence>
<comment type="caution">
    <text evidence="1">The sequence shown here is derived from an EMBL/GenBank/DDBJ whole genome shotgun (WGS) entry which is preliminary data.</text>
</comment>
<evidence type="ECO:0000313" key="2">
    <source>
        <dbReference type="Proteomes" id="UP000601435"/>
    </source>
</evidence>
<accession>A0A812WAE4</accession>
<gene>
    <name evidence="1" type="ORF">SNEC2469_LOCUS18877</name>
</gene>
<organism evidence="1 2">
    <name type="scientific">Symbiodinium necroappetens</name>
    <dbReference type="NCBI Taxonomy" id="1628268"/>
    <lineage>
        <taxon>Eukaryota</taxon>
        <taxon>Sar</taxon>
        <taxon>Alveolata</taxon>
        <taxon>Dinophyceae</taxon>
        <taxon>Suessiales</taxon>
        <taxon>Symbiodiniaceae</taxon>
        <taxon>Symbiodinium</taxon>
    </lineage>
</organism>
<protein>
    <submittedName>
        <fullName evidence="1">Uncharacterized protein</fullName>
    </submittedName>
</protein>
<evidence type="ECO:0000313" key="1">
    <source>
        <dbReference type="EMBL" id="CAE7662962.1"/>
    </source>
</evidence>
<proteinExistence type="predicted"/>
<dbReference type="OrthoDB" id="412225at2759"/>
<reference evidence="1" key="1">
    <citation type="submission" date="2021-02" db="EMBL/GenBank/DDBJ databases">
        <authorList>
            <person name="Dougan E. K."/>
            <person name="Rhodes N."/>
            <person name="Thang M."/>
            <person name="Chan C."/>
        </authorList>
    </citation>
    <scope>NUCLEOTIDE SEQUENCE</scope>
</reference>
<dbReference type="EMBL" id="CAJNJA010032020">
    <property type="protein sequence ID" value="CAE7662962.1"/>
    <property type="molecule type" value="Genomic_DNA"/>
</dbReference>
<feature type="non-terminal residue" evidence="1">
    <location>
        <position position="1"/>
    </location>
</feature>
<keyword evidence="2" id="KW-1185">Reference proteome</keyword>